<keyword evidence="6 7" id="KW-0472">Membrane</keyword>
<feature type="domain" description="ABC3 transporter permease C-terminal" evidence="8">
    <location>
        <begin position="275"/>
        <end position="395"/>
    </location>
</feature>
<feature type="transmembrane region" description="Helical" evidence="7">
    <location>
        <begin position="819"/>
        <end position="844"/>
    </location>
</feature>
<proteinExistence type="inferred from homology"/>
<dbReference type="InterPro" id="IPR051447">
    <property type="entry name" value="Lipoprotein-release_system"/>
</dbReference>
<organism evidence="9 10">
    <name type="scientific">Aquabacterium commune</name>
    <dbReference type="NCBI Taxonomy" id="70586"/>
    <lineage>
        <taxon>Bacteria</taxon>
        <taxon>Pseudomonadati</taxon>
        <taxon>Pseudomonadota</taxon>
        <taxon>Betaproteobacteria</taxon>
        <taxon>Burkholderiales</taxon>
        <taxon>Aquabacterium</taxon>
    </lineage>
</organism>
<dbReference type="RefSeq" id="WP_133608994.1">
    <property type="nucleotide sequence ID" value="NZ_SNXW01000005.1"/>
</dbReference>
<feature type="domain" description="ABC3 transporter permease C-terminal" evidence="8">
    <location>
        <begin position="735"/>
        <end position="848"/>
    </location>
</feature>
<evidence type="ECO:0000256" key="2">
    <source>
        <dbReference type="ARBA" id="ARBA00005236"/>
    </source>
</evidence>
<evidence type="ECO:0000313" key="9">
    <source>
        <dbReference type="EMBL" id="TDP82980.1"/>
    </source>
</evidence>
<gene>
    <name evidence="9" type="ORF">EV672_105167</name>
</gene>
<feature type="transmembrane region" description="Helical" evidence="7">
    <location>
        <begin position="774"/>
        <end position="807"/>
    </location>
</feature>
<keyword evidence="10" id="KW-1185">Reference proteome</keyword>
<feature type="transmembrane region" description="Helical" evidence="7">
    <location>
        <begin position="371"/>
        <end position="395"/>
    </location>
</feature>
<dbReference type="GO" id="GO:0044874">
    <property type="term" value="P:lipoprotein localization to outer membrane"/>
    <property type="evidence" value="ECO:0007669"/>
    <property type="project" value="TreeGrafter"/>
</dbReference>
<comment type="caution">
    <text evidence="9">The sequence shown here is derived from an EMBL/GenBank/DDBJ whole genome shotgun (WGS) entry which is preliminary data.</text>
</comment>
<comment type="similarity">
    <text evidence="2">Belongs to the ABC-4 integral membrane protein family. LolC/E subfamily.</text>
</comment>
<keyword evidence="3" id="KW-1003">Cell membrane</keyword>
<evidence type="ECO:0000256" key="6">
    <source>
        <dbReference type="ARBA" id="ARBA00023136"/>
    </source>
</evidence>
<dbReference type="AlphaFoldDB" id="A0A4R6RA72"/>
<dbReference type="InterPro" id="IPR003838">
    <property type="entry name" value="ABC3_permease_C"/>
</dbReference>
<feature type="transmembrane region" description="Helical" evidence="7">
    <location>
        <begin position="31"/>
        <end position="54"/>
    </location>
</feature>
<evidence type="ECO:0000256" key="3">
    <source>
        <dbReference type="ARBA" id="ARBA00022475"/>
    </source>
</evidence>
<dbReference type="PANTHER" id="PTHR30489:SF0">
    <property type="entry name" value="LIPOPROTEIN-RELEASING SYSTEM TRANSMEMBRANE PROTEIN LOLE"/>
    <property type="match status" value="1"/>
</dbReference>
<comment type="subcellular location">
    <subcellularLocation>
        <location evidence="1">Cell membrane</location>
        <topology evidence="1">Multi-pass membrane protein</topology>
    </subcellularLocation>
</comment>
<keyword evidence="4 7" id="KW-0812">Transmembrane</keyword>
<accession>A0A4R6RA72</accession>
<protein>
    <submittedName>
        <fullName evidence="9">Putative ABC transport system permease protein</fullName>
    </submittedName>
</protein>
<evidence type="ECO:0000256" key="1">
    <source>
        <dbReference type="ARBA" id="ARBA00004651"/>
    </source>
</evidence>
<feature type="transmembrane region" description="Helical" evidence="7">
    <location>
        <begin position="271"/>
        <end position="294"/>
    </location>
</feature>
<evidence type="ECO:0000256" key="4">
    <source>
        <dbReference type="ARBA" id="ARBA00022692"/>
    </source>
</evidence>
<evidence type="ECO:0000256" key="5">
    <source>
        <dbReference type="ARBA" id="ARBA00022989"/>
    </source>
</evidence>
<dbReference type="OrthoDB" id="5291724at2"/>
<evidence type="ECO:0000313" key="10">
    <source>
        <dbReference type="Proteomes" id="UP000294593"/>
    </source>
</evidence>
<evidence type="ECO:0000259" key="8">
    <source>
        <dbReference type="Pfam" id="PF02687"/>
    </source>
</evidence>
<evidence type="ECO:0000256" key="7">
    <source>
        <dbReference type="SAM" id="Phobius"/>
    </source>
</evidence>
<sequence>MVEPRAAGQADAHTIWTLLRWVSWAEWRHHALRQATAVLAVLLGVALAFSVHLINASALSEFGAAVRSVNGEADLRLQAAHGALDESLYPQVARHPQVARVSPVIALQTQARDRQGRPQALKLIGQDSLVAAPLAPALLPQLATEVEGIDAMAVFSPSSVLLNAAARRLLGVAPGELLTVLAPTPSGITETSLRVVGGVSAGGEPLAVMDLAGAQDHFGLLGKLTRLDVQLVAGASAQDVVRSLQLPAGVVAEEPDEASQRLSNMSRAYRVNLTVLALVALFTGAFLVFSILSLSVAKRLPQLALLGVLGLSARERLRLVLAESAVVGLLGAVLGLALGTALAALALRLLAGDLGGGYFPGITPRLQWSPVAALVYGALGVAAAVAGGWLPARAAQGIAPAQALKGLGDVGAGRSVTWLGPMLLVLGAALALLPPVDGVPLWAYISVACILMGGIACVPAVVQALLGRWPAPQQATWLLALERARRMRHTATIAMAGVVASLSLSVALTVMVASFRESVTTWLDVVLPADLYARAATTGGGDTLHLPRALLGQIAQLPGVARVAGVRVGKLTLDAQQAPLALIARELGDPARSLPLVGELLPPRAGAVGIFVSEAVVDLYDGRPGQTLMLPLRAGQPPVAAFVRGVWRDYARQQGAIVIDEADYQRLTGDTDVNDLAMWLTPGARVDAVQTAVRGLASRQGLDGALLEFAEPGQIRQTTLRIFDRSFAVTYWLQAVAIGIGLFGTAASFSAQVLARRKEFGLLSHLGFTRRQVLAIVAGEGAAFTSVGALLGLALGVAVSVVLVVVVNPQSFHWTMDLLLPWARLAALCASVMLAGTLTAWAAARAAVGRDAVLAVKEDW</sequence>
<name>A0A4R6RA72_9BURK</name>
<dbReference type="Proteomes" id="UP000294593">
    <property type="component" value="Unassembled WGS sequence"/>
</dbReference>
<reference evidence="9 10" key="1">
    <citation type="submission" date="2019-03" db="EMBL/GenBank/DDBJ databases">
        <title>Genomic Encyclopedia of Type Strains, Phase IV (KMG-IV): sequencing the most valuable type-strain genomes for metagenomic binning, comparative biology and taxonomic classification.</title>
        <authorList>
            <person name="Goeker M."/>
        </authorList>
    </citation>
    <scope>NUCLEOTIDE SEQUENCE [LARGE SCALE GENOMIC DNA]</scope>
    <source>
        <strain evidence="9 10">DSM 11901</strain>
    </source>
</reference>
<dbReference type="GO" id="GO:0098797">
    <property type="term" value="C:plasma membrane protein complex"/>
    <property type="evidence" value="ECO:0007669"/>
    <property type="project" value="TreeGrafter"/>
</dbReference>
<dbReference type="EMBL" id="SNXW01000005">
    <property type="protein sequence ID" value="TDP82980.1"/>
    <property type="molecule type" value="Genomic_DNA"/>
</dbReference>
<feature type="transmembrane region" description="Helical" evidence="7">
    <location>
        <begin position="731"/>
        <end position="754"/>
    </location>
</feature>
<dbReference type="PANTHER" id="PTHR30489">
    <property type="entry name" value="LIPOPROTEIN-RELEASING SYSTEM TRANSMEMBRANE PROTEIN LOLE"/>
    <property type="match status" value="1"/>
</dbReference>
<feature type="transmembrane region" description="Helical" evidence="7">
    <location>
        <begin position="442"/>
        <end position="466"/>
    </location>
</feature>
<dbReference type="Pfam" id="PF02687">
    <property type="entry name" value="FtsX"/>
    <property type="match status" value="2"/>
</dbReference>
<keyword evidence="5 7" id="KW-1133">Transmembrane helix</keyword>
<feature type="transmembrane region" description="Helical" evidence="7">
    <location>
        <begin position="416"/>
        <end position="436"/>
    </location>
</feature>
<feature type="transmembrane region" description="Helical" evidence="7">
    <location>
        <begin position="493"/>
        <end position="515"/>
    </location>
</feature>
<feature type="transmembrane region" description="Helical" evidence="7">
    <location>
        <begin position="329"/>
        <end position="351"/>
    </location>
</feature>